<keyword evidence="3 6" id="KW-0812">Transmembrane</keyword>
<comment type="subcellular location">
    <subcellularLocation>
        <location evidence="1">Membrane</location>
        <topology evidence="1">Multi-pass membrane protein</topology>
    </subcellularLocation>
</comment>
<dbReference type="InterPro" id="IPR053791">
    <property type="entry name" value="MFS_Tri12-like"/>
</dbReference>
<dbReference type="SUPFAM" id="SSF103473">
    <property type="entry name" value="MFS general substrate transporter"/>
    <property type="match status" value="2"/>
</dbReference>
<dbReference type="InterPro" id="IPR005829">
    <property type="entry name" value="Sugar_transporter_CS"/>
</dbReference>
<feature type="transmembrane region" description="Helical" evidence="6">
    <location>
        <begin position="401"/>
        <end position="419"/>
    </location>
</feature>
<feature type="domain" description="Major facilitator superfamily (MFS) profile" evidence="7">
    <location>
        <begin position="52"/>
        <end position="572"/>
    </location>
</feature>
<gene>
    <name evidence="8" type="ORF">PGQ11_001721</name>
</gene>
<evidence type="ECO:0000256" key="5">
    <source>
        <dbReference type="ARBA" id="ARBA00023136"/>
    </source>
</evidence>
<evidence type="ECO:0000256" key="6">
    <source>
        <dbReference type="SAM" id="Phobius"/>
    </source>
</evidence>
<comment type="caution">
    <text evidence="8">The sequence shown here is derived from an EMBL/GenBank/DDBJ whole genome shotgun (WGS) entry which is preliminary data.</text>
</comment>
<feature type="transmembrane region" description="Helical" evidence="6">
    <location>
        <begin position="333"/>
        <end position="354"/>
    </location>
</feature>
<accession>A0ABR2JHM4</accession>
<evidence type="ECO:0000259" key="7">
    <source>
        <dbReference type="PROSITE" id="PS50850"/>
    </source>
</evidence>
<feature type="transmembrane region" description="Helical" evidence="6">
    <location>
        <begin position="175"/>
        <end position="198"/>
    </location>
</feature>
<keyword evidence="4 6" id="KW-1133">Transmembrane helix</keyword>
<evidence type="ECO:0000256" key="4">
    <source>
        <dbReference type="ARBA" id="ARBA00022989"/>
    </source>
</evidence>
<name>A0ABR2JHM4_9PEZI</name>
<proteinExistence type="predicted"/>
<keyword evidence="9" id="KW-1185">Reference proteome</keyword>
<dbReference type="InterPro" id="IPR020846">
    <property type="entry name" value="MFS_dom"/>
</dbReference>
<dbReference type="Gene3D" id="1.20.1250.20">
    <property type="entry name" value="MFS general substrate transporter like domains"/>
    <property type="match status" value="1"/>
</dbReference>
<sequence length="596" mass="63140">MDDQKDRRAEKVERVVEKRHIDGTVDLVSAKVIGGEVDEMPAGYFRGAQFIGTVVATCTASICAYLAWVMPANTLSLIDADLGPSPDIGWVGTAYLLGNGIGFLLVGRLSDIFGRRWMVLTCNSLSTVGCVVGATAPTVGALIAATLLNGFAAAGQLSHQVVLGELVPNRLRGPIVTLVFLSSLPFAVFGPAIARLFILNTSSASSGPGAGPSRVGGWRWSFYLGIMFSVVTVVLYAVFYHPPRYEQLHVRGRSKWQQVRALDFGGLFLFCAGMTLFLVGLSWGGTAYPWRSAHVLGTLVVGIATLLAFGLYEQFVMHNHGIMPPRIFRSIEYVSIVMIATLSSMVYFSLTVLWPTLIGRVFGEGVLAVGWQSSVVGGGVLLGQCLGGFAISYVPRTKVQSICASLCAAAFIAGLAGVLTDHTGVIALGVFATVAVGFNENIAFPGVTLLFDACDIGLAAGALASIRSMGGAVAQALYVSILNTRLAGHLESDVGPAAVRAGLPESSLADLFTAIKIDDFSAVPGATRQVLDVVELGVRNSYVESFKVVFLATIPFGFLLVVFACFVPNMEKYLTGNVARRLQRKDAERGSTSASD</sequence>
<reference evidence="8 9" key="1">
    <citation type="journal article" date="2024" name="IMA Fungus">
        <title>Apiospora arundinis, a panoply of carbohydrate-active enzymes and secondary metabolites.</title>
        <authorList>
            <person name="Sorensen T."/>
            <person name="Petersen C."/>
            <person name="Muurmann A.T."/>
            <person name="Christiansen J.V."/>
            <person name="Brundto M.L."/>
            <person name="Overgaard C.K."/>
            <person name="Boysen A.T."/>
            <person name="Wollenberg R.D."/>
            <person name="Larsen T.O."/>
            <person name="Sorensen J.L."/>
            <person name="Nielsen K.L."/>
            <person name="Sondergaard T.E."/>
        </authorList>
    </citation>
    <scope>NUCLEOTIDE SEQUENCE [LARGE SCALE GENOMIC DNA]</scope>
    <source>
        <strain evidence="8 9">AAU 773</strain>
    </source>
</reference>
<organism evidence="8 9">
    <name type="scientific">Apiospora arundinis</name>
    <dbReference type="NCBI Taxonomy" id="335852"/>
    <lineage>
        <taxon>Eukaryota</taxon>
        <taxon>Fungi</taxon>
        <taxon>Dikarya</taxon>
        <taxon>Ascomycota</taxon>
        <taxon>Pezizomycotina</taxon>
        <taxon>Sordariomycetes</taxon>
        <taxon>Xylariomycetidae</taxon>
        <taxon>Amphisphaeriales</taxon>
        <taxon>Apiosporaceae</taxon>
        <taxon>Apiospora</taxon>
    </lineage>
</organism>
<dbReference type="Pfam" id="PF06609">
    <property type="entry name" value="TRI12"/>
    <property type="match status" value="1"/>
</dbReference>
<evidence type="ECO:0000256" key="2">
    <source>
        <dbReference type="ARBA" id="ARBA00022448"/>
    </source>
</evidence>
<dbReference type="InterPro" id="IPR036259">
    <property type="entry name" value="MFS_trans_sf"/>
</dbReference>
<dbReference type="EMBL" id="JAPCWZ010000002">
    <property type="protein sequence ID" value="KAK8876775.1"/>
    <property type="molecule type" value="Genomic_DNA"/>
</dbReference>
<dbReference type="InterPro" id="IPR010573">
    <property type="entry name" value="MFS_Str1/Tri12-like"/>
</dbReference>
<dbReference type="CDD" id="cd06179">
    <property type="entry name" value="MFS_TRI12_like"/>
    <property type="match status" value="1"/>
</dbReference>
<protein>
    <submittedName>
        <fullName evidence="8">Fungal trichothecene efflux pump</fullName>
    </submittedName>
</protein>
<evidence type="ECO:0000256" key="1">
    <source>
        <dbReference type="ARBA" id="ARBA00004141"/>
    </source>
</evidence>
<feature type="transmembrane region" description="Helical" evidence="6">
    <location>
        <begin position="293"/>
        <end position="312"/>
    </location>
</feature>
<evidence type="ECO:0000313" key="9">
    <source>
        <dbReference type="Proteomes" id="UP001390339"/>
    </source>
</evidence>
<feature type="transmembrane region" description="Helical" evidence="6">
    <location>
        <begin position="50"/>
        <end position="68"/>
    </location>
</feature>
<feature type="transmembrane region" description="Helical" evidence="6">
    <location>
        <begin position="88"/>
        <end position="106"/>
    </location>
</feature>
<feature type="transmembrane region" description="Helical" evidence="6">
    <location>
        <begin position="374"/>
        <end position="394"/>
    </location>
</feature>
<dbReference type="PANTHER" id="PTHR23501">
    <property type="entry name" value="MAJOR FACILITATOR SUPERFAMILY"/>
    <property type="match status" value="1"/>
</dbReference>
<evidence type="ECO:0000313" key="8">
    <source>
        <dbReference type="EMBL" id="KAK8876775.1"/>
    </source>
</evidence>
<dbReference type="PANTHER" id="PTHR23501:SF109">
    <property type="entry name" value="MAJOR FACILITATOR SUPERFAMILY (MFS) PROFILE DOMAIN-CONTAINING PROTEIN-RELATED"/>
    <property type="match status" value="1"/>
</dbReference>
<dbReference type="Proteomes" id="UP001390339">
    <property type="component" value="Unassembled WGS sequence"/>
</dbReference>
<keyword evidence="2" id="KW-0813">Transport</keyword>
<keyword evidence="5 6" id="KW-0472">Membrane</keyword>
<evidence type="ECO:0000256" key="3">
    <source>
        <dbReference type="ARBA" id="ARBA00022692"/>
    </source>
</evidence>
<dbReference type="PROSITE" id="PS00216">
    <property type="entry name" value="SUGAR_TRANSPORT_1"/>
    <property type="match status" value="1"/>
</dbReference>
<feature type="transmembrane region" description="Helical" evidence="6">
    <location>
        <begin position="261"/>
        <end position="281"/>
    </location>
</feature>
<dbReference type="PROSITE" id="PS50850">
    <property type="entry name" value="MFS"/>
    <property type="match status" value="1"/>
</dbReference>
<feature type="transmembrane region" description="Helical" evidence="6">
    <location>
        <begin position="548"/>
        <end position="567"/>
    </location>
</feature>
<feature type="transmembrane region" description="Helical" evidence="6">
    <location>
        <begin position="218"/>
        <end position="240"/>
    </location>
</feature>